<feature type="domain" description="Methyltransferase" evidence="6">
    <location>
        <begin position="47"/>
        <end position="142"/>
    </location>
</feature>
<evidence type="ECO:0000259" key="6">
    <source>
        <dbReference type="Pfam" id="PF13649"/>
    </source>
</evidence>
<dbReference type="AlphaFoldDB" id="A0A0E2H850"/>
<proteinExistence type="predicted"/>
<dbReference type="Pfam" id="PF13649">
    <property type="entry name" value="Methyltransf_25"/>
    <property type="match status" value="1"/>
</dbReference>
<evidence type="ECO:0000256" key="2">
    <source>
        <dbReference type="ARBA" id="ARBA00022603"/>
    </source>
</evidence>
<dbReference type="InterPro" id="IPR029063">
    <property type="entry name" value="SAM-dependent_MTases_sf"/>
</dbReference>
<reference evidence="7 8" key="1">
    <citation type="submission" date="2013-01" db="EMBL/GenBank/DDBJ databases">
        <title>The Genome Sequence of Clostridium clostridioforme 90A8.</title>
        <authorList>
            <consortium name="The Broad Institute Genome Sequencing Platform"/>
            <person name="Earl A."/>
            <person name="Ward D."/>
            <person name="Feldgarden M."/>
            <person name="Gevers D."/>
            <person name="Courvalin P."/>
            <person name="Lambert T."/>
            <person name="Walker B."/>
            <person name="Young S.K."/>
            <person name="Zeng Q."/>
            <person name="Gargeya S."/>
            <person name="Fitzgerald M."/>
            <person name="Haas B."/>
            <person name="Abouelleil A."/>
            <person name="Alvarado L."/>
            <person name="Arachchi H.M."/>
            <person name="Berlin A.M."/>
            <person name="Chapman S.B."/>
            <person name="Dewar J."/>
            <person name="Goldberg J."/>
            <person name="Griggs A."/>
            <person name="Gujja S."/>
            <person name="Hansen M."/>
            <person name="Howarth C."/>
            <person name="Imamovic A."/>
            <person name="Larimer J."/>
            <person name="McCowan C."/>
            <person name="Murphy C."/>
            <person name="Neiman D."/>
            <person name="Pearson M."/>
            <person name="Priest M."/>
            <person name="Roberts A."/>
            <person name="Saif S."/>
            <person name="Shea T."/>
            <person name="Sisk P."/>
            <person name="Sykes S."/>
            <person name="Wortman J."/>
            <person name="Nusbaum C."/>
            <person name="Birren B."/>
        </authorList>
    </citation>
    <scope>NUCLEOTIDE SEQUENCE [LARGE SCALE GENOMIC DNA]</scope>
    <source>
        <strain evidence="7 8">90A8</strain>
    </source>
</reference>
<dbReference type="Gene3D" id="3.40.50.150">
    <property type="entry name" value="Vaccinia Virus protein VP39"/>
    <property type="match status" value="1"/>
</dbReference>
<evidence type="ECO:0000256" key="4">
    <source>
        <dbReference type="ARBA" id="ARBA00025707"/>
    </source>
</evidence>
<comment type="pathway">
    <text evidence="1">Lipid metabolism.</text>
</comment>
<dbReference type="RefSeq" id="WP_002593537.1">
    <property type="nucleotide sequence ID" value="NZ_KB850978.1"/>
</dbReference>
<evidence type="ECO:0000256" key="5">
    <source>
        <dbReference type="ARBA" id="ARBA00047622"/>
    </source>
</evidence>
<dbReference type="PANTHER" id="PTHR44307">
    <property type="entry name" value="PHOSPHOETHANOLAMINE METHYLTRANSFERASE"/>
    <property type="match status" value="1"/>
</dbReference>
<dbReference type="HOGENOM" id="CLU_1109709_0_0_9"/>
<dbReference type="SUPFAM" id="SSF53335">
    <property type="entry name" value="S-adenosyl-L-methionine-dependent methyltransferases"/>
    <property type="match status" value="1"/>
</dbReference>
<dbReference type="GO" id="GO:0032259">
    <property type="term" value="P:methylation"/>
    <property type="evidence" value="ECO:0007669"/>
    <property type="project" value="UniProtKB-KW"/>
</dbReference>
<evidence type="ECO:0000256" key="3">
    <source>
        <dbReference type="ARBA" id="ARBA00022679"/>
    </source>
</evidence>
<keyword evidence="3" id="KW-0808">Transferase</keyword>
<comment type="catalytic activity">
    <reaction evidence="5">
        <text>phosphoethanolamine + S-adenosyl-L-methionine = N-methylethanolamine phosphate + S-adenosyl-L-homocysteine + H(+)</text>
        <dbReference type="Rhea" id="RHEA:20365"/>
        <dbReference type="ChEBI" id="CHEBI:15378"/>
        <dbReference type="ChEBI" id="CHEBI:57781"/>
        <dbReference type="ChEBI" id="CHEBI:57856"/>
        <dbReference type="ChEBI" id="CHEBI:58190"/>
        <dbReference type="ChEBI" id="CHEBI:59789"/>
        <dbReference type="EC" id="2.1.1.103"/>
    </reaction>
    <physiologicalReaction direction="left-to-right" evidence="5">
        <dbReference type="Rhea" id="RHEA:20366"/>
    </physiologicalReaction>
</comment>
<dbReference type="GeneID" id="57964461"/>
<evidence type="ECO:0000313" key="7">
    <source>
        <dbReference type="EMBL" id="ENZ13062.1"/>
    </source>
</evidence>
<dbReference type="InterPro" id="IPR041698">
    <property type="entry name" value="Methyltransf_25"/>
</dbReference>
<name>A0A0E2H850_9FIRM</name>
<dbReference type="GO" id="GO:0000234">
    <property type="term" value="F:phosphoethanolamine N-methyltransferase activity"/>
    <property type="evidence" value="ECO:0007669"/>
    <property type="project" value="UniProtKB-EC"/>
</dbReference>
<accession>A0A0E2H850</accession>
<sequence>MDFYNSPAYGKLCGRIHGIDLKQMSMVTLSELEFFVKEIQLPPGSKILDLGCGVGYFADYISKRYGSYVTGIDISKSRIDFAKENFSDIISLDFIEMDFNELSFEPYSFDLIYSFDTIHFTQTVEKLRDLLDKCMDILKPGGKLAVFWMTNPSGYNPELFELKEPAAQYTPVGMWGSQKTLDSRTFDLTAQARSFYINALKECHNLRKQLEAEIPDVYKVIESEFSSGADFSAKGDDGGIFRWLYVFNRT</sequence>
<evidence type="ECO:0000313" key="8">
    <source>
        <dbReference type="Proteomes" id="UP000013085"/>
    </source>
</evidence>
<dbReference type="PANTHER" id="PTHR44307:SF2">
    <property type="entry name" value="PHOSPHOETHANOLAMINE METHYLTRANSFERASE ISOFORM X1"/>
    <property type="match status" value="1"/>
</dbReference>
<comment type="caution">
    <text evidence="7">The sequence shown here is derived from an EMBL/GenBank/DDBJ whole genome shotgun (WGS) entry which is preliminary data.</text>
</comment>
<dbReference type="EMBL" id="AGYR01000036">
    <property type="protein sequence ID" value="ENZ13062.1"/>
    <property type="molecule type" value="Genomic_DNA"/>
</dbReference>
<protein>
    <recommendedName>
        <fullName evidence="6">Methyltransferase domain-containing protein</fullName>
    </recommendedName>
</protein>
<comment type="pathway">
    <text evidence="4">Phospholipid metabolism.</text>
</comment>
<organism evidence="7 8">
    <name type="scientific">[Clostridium] clostridioforme 90A8</name>
    <dbReference type="NCBI Taxonomy" id="999408"/>
    <lineage>
        <taxon>Bacteria</taxon>
        <taxon>Bacillati</taxon>
        <taxon>Bacillota</taxon>
        <taxon>Clostridia</taxon>
        <taxon>Lachnospirales</taxon>
        <taxon>Lachnospiraceae</taxon>
        <taxon>Enterocloster</taxon>
    </lineage>
</organism>
<gene>
    <name evidence="7" type="ORF">HMPREF1090_03343</name>
</gene>
<dbReference type="PATRIC" id="fig|999408.3.peg.3618"/>
<dbReference type="CDD" id="cd02440">
    <property type="entry name" value="AdoMet_MTases"/>
    <property type="match status" value="1"/>
</dbReference>
<keyword evidence="2" id="KW-0489">Methyltransferase</keyword>
<dbReference type="Proteomes" id="UP000013085">
    <property type="component" value="Unassembled WGS sequence"/>
</dbReference>
<evidence type="ECO:0000256" key="1">
    <source>
        <dbReference type="ARBA" id="ARBA00005189"/>
    </source>
</evidence>